<gene>
    <name evidence="1" type="ORF">I7822_26950</name>
</gene>
<evidence type="ECO:0000313" key="2">
    <source>
        <dbReference type="Proteomes" id="UP000663981"/>
    </source>
</evidence>
<evidence type="ECO:0000313" key="1">
    <source>
        <dbReference type="EMBL" id="MBO1515259.1"/>
    </source>
</evidence>
<reference evidence="1 2" key="1">
    <citation type="submission" date="2021-03" db="EMBL/GenBank/DDBJ databases">
        <title>Whole genome sequence of Metabacillus bambusae BG109.</title>
        <authorList>
            <person name="Jeong J.W."/>
        </authorList>
    </citation>
    <scope>NUCLEOTIDE SEQUENCE [LARGE SCALE GENOMIC DNA]</scope>
    <source>
        <strain evidence="1 2">BG109</strain>
    </source>
</reference>
<protein>
    <submittedName>
        <fullName evidence="1">Uncharacterized protein</fullName>
    </submittedName>
</protein>
<sequence length="75" mass="8172">MQPDNTLTITATYVEAPYFELTLLKMGTYSIKSLANNMYLSVSANLGSAIESLNKGNKNTSINKLNSVNNQVNAQ</sequence>
<keyword evidence="2" id="KW-1185">Reference proteome</keyword>
<comment type="caution">
    <text evidence="1">The sequence shown here is derived from an EMBL/GenBank/DDBJ whole genome shotgun (WGS) entry which is preliminary data.</text>
</comment>
<name>A0ABS3NB85_9BACI</name>
<dbReference type="Proteomes" id="UP000663981">
    <property type="component" value="Unassembled WGS sequence"/>
</dbReference>
<accession>A0ABS3NB85</accession>
<dbReference type="EMBL" id="JAGDEL010000034">
    <property type="protein sequence ID" value="MBO1515259.1"/>
    <property type="molecule type" value="Genomic_DNA"/>
</dbReference>
<proteinExistence type="predicted"/>
<dbReference type="RefSeq" id="WP_207982144.1">
    <property type="nucleotide sequence ID" value="NZ_JAGDEL010000034.1"/>
</dbReference>
<organism evidence="1 2">
    <name type="scientific">Metabacillus bambusae</name>
    <dbReference type="NCBI Taxonomy" id="2795218"/>
    <lineage>
        <taxon>Bacteria</taxon>
        <taxon>Bacillati</taxon>
        <taxon>Bacillota</taxon>
        <taxon>Bacilli</taxon>
        <taxon>Bacillales</taxon>
        <taxon>Bacillaceae</taxon>
        <taxon>Metabacillus</taxon>
    </lineage>
</organism>